<protein>
    <submittedName>
        <fullName evidence="1">Uncharacterized protein</fullName>
    </submittedName>
</protein>
<dbReference type="EMBL" id="MHIM01000036">
    <property type="protein sequence ID" value="OGY51444.1"/>
    <property type="molecule type" value="Genomic_DNA"/>
</dbReference>
<name>A0A1G1YGS4_9BACT</name>
<sequence>MKKIKNKIHLFLAGFLPVAVVFATFLVGFKVLAVWQEPNVAPPAGNVAAPLNVGSTGQTKTGALTVSNTVTADKLCFIDNTDCRNTWADILGPWLSAQYGIYYNNGNVGIGSVPLAWARLVINMGTADDKEGLHISRGVAVSYNYSYLNIEDQLDSPVFKVHQSGNVGIGIAEPGAKLEVTGQVKITGGVPGDGKVLTSDADGLASWQLPATGDISGNGTPNSVAKFITSKTIGDSLILDDGTNVGIGLTDPGQKLDIDGALRIRPQAIAPAGSSNNGVIYYDSVENKFKCYEASGWKDCISGAGAGTNYWTQTGAALYPNNLTWNVGIGDASPVSLLTVGDGDKFQVNSSGNLTSYGTVTLRQNTTGNTLPLRVHAVDAAEEGNPALIGSEVALFQRNYTSAYGASIAIVGGSNGVSQVYFGDKDDIRIGRVVYNHANNSLALYTNNAVALTILSDGNTGVGAITPTQKLEVNGGLKIASSVGGTAGTISYSSNDFWGYDGATWKSFTATGGGALPAGTSGQTLRYDNTNNLIANSVIYNNGTNVGIGTASPGAYKLNVAGDLVVSGVNNDLFVNAIYGRSGTAENIWLGDVDDTVVVNNKIKIVGGSPALGKVLTSDTAGLASWTATSSLGLVAAAAGNNGEVQYNDNGLLGASSNFYWDNVNNRLMIGNASKSYLYSTYINSGMLKTDLTSYSATVAVIASGRGTFENALGVGEDGADSYISMGGNGESWLFESQNGGNAGNIYLVGGGEARNGGIYGNDGIVTIGNSSAAAKRNAKLNVYGQICINDVCQSSWPGGAAGGGWTDDGTIVRLTTITDKVGLGTVSPAEKLEVNDTTAGAARLRITDTSQNPEIQLHYGAGASDHWAIYNNQSDDSLKIWNTGGDRLTIKQDGSIWAGIVSKTIINSDGSLKMDELDTNDFDWSTSLGALPLIATGNNTCGQVCSSHNLNCQTTIFNDTDFCFQKPDFNGVDSVNAVDIQLVTNCSLGIPSGCSICDDSEGKSGCDSSVPGLKFDLNGDNIVDVADIRITKNWSLGSCSGSGVISCNATGGRRTCVCD</sequence>
<evidence type="ECO:0000313" key="1">
    <source>
        <dbReference type="EMBL" id="OGY51444.1"/>
    </source>
</evidence>
<dbReference type="AlphaFoldDB" id="A0A1G1YGS4"/>
<reference evidence="1 2" key="1">
    <citation type="journal article" date="2016" name="Nat. Commun.">
        <title>Thousands of microbial genomes shed light on interconnected biogeochemical processes in an aquifer system.</title>
        <authorList>
            <person name="Anantharaman K."/>
            <person name="Brown C.T."/>
            <person name="Hug L.A."/>
            <person name="Sharon I."/>
            <person name="Castelle C.J."/>
            <person name="Probst A.J."/>
            <person name="Thomas B.C."/>
            <person name="Singh A."/>
            <person name="Wilkins M.J."/>
            <person name="Karaoz U."/>
            <person name="Brodie E.L."/>
            <person name="Williams K.H."/>
            <person name="Hubbard S.S."/>
            <person name="Banfield J.F."/>
        </authorList>
    </citation>
    <scope>NUCLEOTIDE SEQUENCE [LARGE SCALE GENOMIC DNA]</scope>
</reference>
<accession>A0A1G1YGS4</accession>
<dbReference type="Proteomes" id="UP000177376">
    <property type="component" value="Unassembled WGS sequence"/>
</dbReference>
<gene>
    <name evidence="1" type="ORF">A3A02_04625</name>
</gene>
<organism evidence="1 2">
    <name type="scientific">Candidatus Buchananbacteria bacterium RIFCSPLOWO2_01_FULL_39_33</name>
    <dbReference type="NCBI Taxonomy" id="1797543"/>
    <lineage>
        <taxon>Bacteria</taxon>
        <taxon>Candidatus Buchananiibacteriota</taxon>
    </lineage>
</organism>
<evidence type="ECO:0000313" key="2">
    <source>
        <dbReference type="Proteomes" id="UP000177376"/>
    </source>
</evidence>
<comment type="caution">
    <text evidence="1">The sequence shown here is derived from an EMBL/GenBank/DDBJ whole genome shotgun (WGS) entry which is preliminary data.</text>
</comment>
<proteinExistence type="predicted"/>